<evidence type="ECO:0000313" key="1">
    <source>
        <dbReference type="EMBL" id="CEG40443.1"/>
    </source>
</evidence>
<dbReference type="Proteomes" id="UP000054928">
    <property type="component" value="Unassembled WGS sequence"/>
</dbReference>
<dbReference type="EMBL" id="CCYD01000518">
    <property type="protein sequence ID" value="CEG40443.1"/>
    <property type="molecule type" value="Genomic_DNA"/>
</dbReference>
<proteinExistence type="predicted"/>
<name>A0A0N7L544_PLAHL</name>
<dbReference type="AlphaFoldDB" id="A0A0N7L544"/>
<protein>
    <submittedName>
        <fullName evidence="1">Uncharacterized protein</fullName>
    </submittedName>
</protein>
<organism evidence="1 2">
    <name type="scientific">Plasmopara halstedii</name>
    <name type="common">Downy mildew of sunflower</name>
    <dbReference type="NCBI Taxonomy" id="4781"/>
    <lineage>
        <taxon>Eukaryota</taxon>
        <taxon>Sar</taxon>
        <taxon>Stramenopiles</taxon>
        <taxon>Oomycota</taxon>
        <taxon>Peronosporomycetes</taxon>
        <taxon>Peronosporales</taxon>
        <taxon>Peronosporaceae</taxon>
        <taxon>Plasmopara</taxon>
    </lineage>
</organism>
<keyword evidence="2" id="KW-1185">Reference proteome</keyword>
<dbReference type="GeneID" id="36405698"/>
<evidence type="ECO:0000313" key="2">
    <source>
        <dbReference type="Proteomes" id="UP000054928"/>
    </source>
</evidence>
<reference evidence="2" key="1">
    <citation type="submission" date="2014-09" db="EMBL/GenBank/DDBJ databases">
        <authorList>
            <person name="Sharma Rahul"/>
            <person name="Thines Marco"/>
        </authorList>
    </citation>
    <scope>NUCLEOTIDE SEQUENCE [LARGE SCALE GENOMIC DNA]</scope>
</reference>
<dbReference type="RefSeq" id="XP_024576812.1">
    <property type="nucleotide sequence ID" value="XM_024726101.1"/>
</dbReference>
<sequence length="54" mass="6397">MPSEYIDLVCKAQTLVFKSYADYARTDYNHEQTFLLLEKRQQAYIAPTISEYDD</sequence>
<accession>A0A0N7L544</accession>